<feature type="transmembrane region" description="Helical" evidence="6">
    <location>
        <begin position="510"/>
        <end position="530"/>
    </location>
</feature>
<feature type="transmembrane region" description="Helical" evidence="6">
    <location>
        <begin position="334"/>
        <end position="355"/>
    </location>
</feature>
<dbReference type="PANTHER" id="PTHR43341:SF46">
    <property type="entry name" value="SPS-SENSOR COMPONENT SSY1"/>
    <property type="match status" value="1"/>
</dbReference>
<comment type="subcellular location">
    <subcellularLocation>
        <location evidence="1">Membrane</location>
        <topology evidence="1">Multi-pass membrane protein</topology>
    </subcellularLocation>
</comment>
<feature type="transmembrane region" description="Helical" evidence="6">
    <location>
        <begin position="249"/>
        <end position="268"/>
    </location>
</feature>
<dbReference type="PANTHER" id="PTHR43341">
    <property type="entry name" value="AMINO ACID PERMEASE"/>
    <property type="match status" value="1"/>
</dbReference>
<feature type="transmembrane region" description="Helical" evidence="6">
    <location>
        <begin position="304"/>
        <end position="322"/>
    </location>
</feature>
<proteinExistence type="predicted"/>
<feature type="transmembrane region" description="Helical" evidence="6">
    <location>
        <begin position="755"/>
        <end position="774"/>
    </location>
</feature>
<dbReference type="OrthoDB" id="3900342at2759"/>
<feature type="transmembrane region" description="Helical" evidence="6">
    <location>
        <begin position="399"/>
        <end position="420"/>
    </location>
</feature>
<feature type="transmembrane region" description="Helical" evidence="6">
    <location>
        <begin position="672"/>
        <end position="696"/>
    </location>
</feature>
<dbReference type="AlphaFoldDB" id="A0A1G4J617"/>
<keyword evidence="2 6" id="KW-0812">Transmembrane</keyword>
<dbReference type="InterPro" id="IPR050524">
    <property type="entry name" value="APC_YAT"/>
</dbReference>
<feature type="transmembrane region" description="Helical" evidence="6">
    <location>
        <begin position="601"/>
        <end position="620"/>
    </location>
</feature>
<keyword evidence="4 6" id="KW-0472">Membrane</keyword>
<feature type="region of interest" description="Disordered" evidence="5">
    <location>
        <begin position="1"/>
        <end position="40"/>
    </location>
</feature>
<evidence type="ECO:0000259" key="7">
    <source>
        <dbReference type="Pfam" id="PF00324"/>
    </source>
</evidence>
<keyword evidence="9" id="KW-1185">Reference proteome</keyword>
<accession>A0A1G4J617</accession>
<feature type="transmembrane region" description="Helical" evidence="6">
    <location>
        <begin position="462"/>
        <end position="484"/>
    </location>
</feature>
<dbReference type="GO" id="GO:0015171">
    <property type="term" value="F:amino acid transmembrane transporter activity"/>
    <property type="evidence" value="ECO:0007669"/>
    <property type="project" value="TreeGrafter"/>
</dbReference>
<evidence type="ECO:0000256" key="4">
    <source>
        <dbReference type="ARBA" id="ARBA00023136"/>
    </source>
</evidence>
<protein>
    <submittedName>
        <fullName evidence="8">LADA_0D05402g1_1</fullName>
    </submittedName>
</protein>
<dbReference type="Pfam" id="PF00324">
    <property type="entry name" value="AA_permease"/>
    <property type="match status" value="1"/>
</dbReference>
<gene>
    <name evidence="8" type="ORF">LADA_0D05402G</name>
</gene>
<evidence type="ECO:0000256" key="1">
    <source>
        <dbReference type="ARBA" id="ARBA00004141"/>
    </source>
</evidence>
<keyword evidence="3 6" id="KW-1133">Transmembrane helix</keyword>
<reference evidence="8 9" key="1">
    <citation type="submission" date="2016-03" db="EMBL/GenBank/DDBJ databases">
        <authorList>
            <person name="Devillers H."/>
        </authorList>
    </citation>
    <scope>NUCLEOTIDE SEQUENCE [LARGE SCALE GENOMIC DNA]</scope>
    <source>
        <strain evidence="8">CBS 10888</strain>
    </source>
</reference>
<evidence type="ECO:0000256" key="5">
    <source>
        <dbReference type="SAM" id="MobiDB-lite"/>
    </source>
</evidence>
<organism evidence="8 9">
    <name type="scientific">Lachancea dasiensis</name>
    <dbReference type="NCBI Taxonomy" id="1072105"/>
    <lineage>
        <taxon>Eukaryota</taxon>
        <taxon>Fungi</taxon>
        <taxon>Dikarya</taxon>
        <taxon>Ascomycota</taxon>
        <taxon>Saccharomycotina</taxon>
        <taxon>Saccharomycetes</taxon>
        <taxon>Saccharomycetales</taxon>
        <taxon>Saccharomycetaceae</taxon>
        <taxon>Lachancea</taxon>
    </lineage>
</organism>
<feature type="transmembrane region" description="Helical" evidence="6">
    <location>
        <begin position="367"/>
        <end position="387"/>
    </location>
</feature>
<evidence type="ECO:0000313" key="9">
    <source>
        <dbReference type="Proteomes" id="UP000190274"/>
    </source>
</evidence>
<feature type="domain" description="Amino acid permease/ SLC12A" evidence="7">
    <location>
        <begin position="252"/>
        <end position="780"/>
    </location>
</feature>
<dbReference type="Gene3D" id="1.20.1740.10">
    <property type="entry name" value="Amino acid/polyamine transporter I"/>
    <property type="match status" value="1"/>
</dbReference>
<feature type="transmembrane region" description="Helical" evidence="6">
    <location>
        <begin position="280"/>
        <end position="298"/>
    </location>
</feature>
<dbReference type="Proteomes" id="UP000190274">
    <property type="component" value="Chromosome D"/>
</dbReference>
<feature type="transmembrane region" description="Helical" evidence="6">
    <location>
        <begin position="641"/>
        <end position="660"/>
    </location>
</feature>
<name>A0A1G4J617_9SACH</name>
<evidence type="ECO:0000256" key="2">
    <source>
        <dbReference type="ARBA" id="ARBA00022692"/>
    </source>
</evidence>
<dbReference type="GO" id="GO:0016020">
    <property type="term" value="C:membrane"/>
    <property type="evidence" value="ECO:0007669"/>
    <property type="project" value="UniProtKB-SubCell"/>
</dbReference>
<evidence type="ECO:0000313" key="8">
    <source>
        <dbReference type="EMBL" id="SCU85049.1"/>
    </source>
</evidence>
<dbReference type="InterPro" id="IPR004841">
    <property type="entry name" value="AA-permease/SLC12A_dom"/>
</dbReference>
<evidence type="ECO:0000256" key="6">
    <source>
        <dbReference type="SAM" id="Phobius"/>
    </source>
</evidence>
<feature type="transmembrane region" description="Helical" evidence="6">
    <location>
        <begin position="724"/>
        <end position="743"/>
    </location>
</feature>
<dbReference type="EMBL" id="LT598454">
    <property type="protein sequence ID" value="SCU85049.1"/>
    <property type="molecule type" value="Genomic_DNA"/>
</dbReference>
<evidence type="ECO:0000256" key="3">
    <source>
        <dbReference type="ARBA" id="ARBA00022989"/>
    </source>
</evidence>
<sequence length="820" mass="91518">MSYESNNKGAPGLFPDLYLPDDNQKTSQRNKQSSNDDARSLDSGLFCQMVNQLPRRYEDAMRHDNFFLTRHYNMLLSESSKAYPGKEAIAFNNFKEYDSTLRREYEMRQKLENITNNNPNDGVQLTKLDNIHALYTREYSKIDSRGNRRKLGFDSLGSKLKASLARRMKVHPLIDNRNQGFQSQQSNITTIIDHSKPESDAIDDPHGTMKKVYVINEECEPQSTVTLDTLDSWYVHKAPQSPTIQRKLAVRHLQMISMGATIGVGLFLNSGKAFSIAGPMGAFIGFAIGGSLILATLFSFAEMVALIPLITGISGLCSRFVGDAFGFSVGWCHWLCYAIAFPSEVVASTMMLSYYESLAKIATSKSTMAITMSTMVVGLTLINLMDVRIYGEIEYIASAFKLLVVLLLIILMIVMNAGGFENGYIGFRYWDSQKSPLSDITFGAFRPTFDLKDQGSGAKEGIGGLGGIILGCLASTLTSMFAYAGSEIGFIAAAEAKNPRKAVPSVTKRIFTRVIIFYLLSIFVVSLNIYSGDPRILRYNTSNDAAVLRNSASKYQSVIDVLGGSNCQQLSSEKMLPIDNPNQSPWVIALQSFNQCALSRFANGIFIAIGISAGSSQLYGSSRTLYSMATQQKAPIIFTKCNRGGVPYMAVLFCGALGFLSLLCMNMNSSDVFFIFVSIGALGSVIMWMGMNISYLRFYYALQRRPDIVSRDAREYPYKSPMQPYLSIYGLILAVILILLNGFQNFFYWNTKNFITSYISLILFLLLYLAYSWVRSSKINSIEQVDLDSGRREMDRVIWKEGLDYSLSLKEIFNKLLGYL</sequence>